<feature type="signal peptide" evidence="1">
    <location>
        <begin position="1"/>
        <end position="16"/>
    </location>
</feature>
<accession>A0ABW1JH46</accession>
<dbReference type="EMBL" id="JBHSRD010000004">
    <property type="protein sequence ID" value="MFC6007998.1"/>
    <property type="molecule type" value="Genomic_DNA"/>
</dbReference>
<reference evidence="3" key="1">
    <citation type="journal article" date="2019" name="Int. J. Syst. Evol. Microbiol.">
        <title>The Global Catalogue of Microorganisms (GCM) 10K type strain sequencing project: providing services to taxonomists for standard genome sequencing and annotation.</title>
        <authorList>
            <consortium name="The Broad Institute Genomics Platform"/>
            <consortium name="The Broad Institute Genome Sequencing Center for Infectious Disease"/>
            <person name="Wu L."/>
            <person name="Ma J."/>
        </authorList>
    </citation>
    <scope>NUCLEOTIDE SEQUENCE [LARGE SCALE GENOMIC DNA]</scope>
    <source>
        <strain evidence="3">KACC 14249</strain>
    </source>
</reference>
<evidence type="ECO:0000256" key="1">
    <source>
        <dbReference type="SAM" id="SignalP"/>
    </source>
</evidence>
<feature type="chain" id="PRO_5046164356" evidence="1">
    <location>
        <begin position="17"/>
        <end position="140"/>
    </location>
</feature>
<dbReference type="Pfam" id="PF10901">
    <property type="entry name" value="DUF2690"/>
    <property type="match status" value="1"/>
</dbReference>
<keyword evidence="1" id="KW-0732">Signal</keyword>
<organism evidence="2 3">
    <name type="scientific">Angustibacter luteus</name>
    <dbReference type="NCBI Taxonomy" id="658456"/>
    <lineage>
        <taxon>Bacteria</taxon>
        <taxon>Bacillati</taxon>
        <taxon>Actinomycetota</taxon>
        <taxon>Actinomycetes</taxon>
        <taxon>Kineosporiales</taxon>
        <taxon>Kineosporiaceae</taxon>
    </lineage>
</organism>
<comment type="caution">
    <text evidence="2">The sequence shown here is derived from an EMBL/GenBank/DDBJ whole genome shotgun (WGS) entry which is preliminary data.</text>
</comment>
<sequence length="140" mass="15357">MLALTAATGLATSAQAANFPHDGNFAREDGCRADQQVIYHTVIYQGSTAVGYIDLMYSVHCHSAWGHVHGTRTVQNQTWVPHGYIHRNYDGKQYQCTTAEGAQDCYTPMVYDLNMTSYAKGIIDPNGAAGTEFTARTPSY</sequence>
<protein>
    <submittedName>
        <fullName evidence="2">DUF2690 domain-containing protein</fullName>
    </submittedName>
</protein>
<dbReference type="Proteomes" id="UP001596189">
    <property type="component" value="Unassembled WGS sequence"/>
</dbReference>
<proteinExistence type="predicted"/>
<dbReference type="RefSeq" id="WP_345715313.1">
    <property type="nucleotide sequence ID" value="NZ_BAABFP010000002.1"/>
</dbReference>
<keyword evidence="3" id="KW-1185">Reference proteome</keyword>
<name>A0ABW1JH46_9ACTN</name>
<gene>
    <name evidence="2" type="ORF">ACFQDO_12755</name>
</gene>
<evidence type="ECO:0000313" key="2">
    <source>
        <dbReference type="EMBL" id="MFC6007998.1"/>
    </source>
</evidence>
<evidence type="ECO:0000313" key="3">
    <source>
        <dbReference type="Proteomes" id="UP001596189"/>
    </source>
</evidence>
<dbReference type="InterPro" id="IPR021224">
    <property type="entry name" value="DUF2690"/>
</dbReference>